<reference evidence="3 4" key="1">
    <citation type="submission" date="2019-11" db="EMBL/GenBank/DDBJ databases">
        <title>Draft genome of Amycolatopsis RM579.</title>
        <authorList>
            <person name="Duangmal K."/>
            <person name="Mingma R."/>
        </authorList>
    </citation>
    <scope>NUCLEOTIDE SEQUENCE [LARGE SCALE GENOMIC DNA]</scope>
    <source>
        <strain evidence="3 4">RM579</strain>
    </source>
</reference>
<comment type="caution">
    <text evidence="3">The sequence shown here is derived from an EMBL/GenBank/DDBJ whole genome shotgun (WGS) entry which is preliminary data.</text>
</comment>
<dbReference type="Pfam" id="PF13561">
    <property type="entry name" value="adh_short_C2"/>
    <property type="match status" value="1"/>
</dbReference>
<dbReference type="InterPro" id="IPR036291">
    <property type="entry name" value="NAD(P)-bd_dom_sf"/>
</dbReference>
<dbReference type="OrthoDB" id="3566316at2"/>
<dbReference type="Proteomes" id="UP000440096">
    <property type="component" value="Unassembled WGS sequence"/>
</dbReference>
<keyword evidence="2" id="KW-0560">Oxidoreductase</keyword>
<dbReference type="GO" id="GO:0006633">
    <property type="term" value="P:fatty acid biosynthetic process"/>
    <property type="evidence" value="ECO:0007669"/>
    <property type="project" value="TreeGrafter"/>
</dbReference>
<dbReference type="SUPFAM" id="SSF51735">
    <property type="entry name" value="NAD(P)-binding Rossmann-fold domains"/>
    <property type="match status" value="1"/>
</dbReference>
<accession>A0A6N7Z1W4</accession>
<sequence length="275" mass="27464">MSKDLADTTAVVTGAGSIGTGIGNGRAAAIRLAARGARVALLDITDAALDTKAQIDHDGGISDVFYCDVTDPVAVAATIDEVARRWGPVGVLVNNVGIAGPPGTVVDVDLAAWHACFTVNVTSMVVMSRAVIPGMIASGGGAIINISSLAGLRGGHAGIAYSVTKGAVVNLTQAMAAHHGAEGIRVNAIAPGLVHTPMVAVGGIDERMRERRASSNPLRTEGTAWDVADAVAFLAGPSAGWITGVVLPVDGGETAVCSSLQVSVTGAGATWGAGR</sequence>
<dbReference type="GO" id="GO:0016616">
    <property type="term" value="F:oxidoreductase activity, acting on the CH-OH group of donors, NAD or NADP as acceptor"/>
    <property type="evidence" value="ECO:0007669"/>
    <property type="project" value="TreeGrafter"/>
</dbReference>
<dbReference type="PROSITE" id="PS00061">
    <property type="entry name" value="ADH_SHORT"/>
    <property type="match status" value="1"/>
</dbReference>
<dbReference type="RefSeq" id="WP_154757706.1">
    <property type="nucleotide sequence ID" value="NZ_WMBA01000022.1"/>
</dbReference>
<dbReference type="EMBL" id="WMBA01000022">
    <property type="protein sequence ID" value="MTD55483.1"/>
    <property type="molecule type" value="Genomic_DNA"/>
</dbReference>
<evidence type="ECO:0000313" key="4">
    <source>
        <dbReference type="Proteomes" id="UP000440096"/>
    </source>
</evidence>
<dbReference type="PANTHER" id="PTHR42760:SF122">
    <property type="entry name" value="NAD(P)-BINDING PROTEIN"/>
    <property type="match status" value="1"/>
</dbReference>
<organism evidence="3 4">
    <name type="scientific">Amycolatopsis pithecellobii</name>
    <dbReference type="NCBI Taxonomy" id="664692"/>
    <lineage>
        <taxon>Bacteria</taxon>
        <taxon>Bacillati</taxon>
        <taxon>Actinomycetota</taxon>
        <taxon>Actinomycetes</taxon>
        <taxon>Pseudonocardiales</taxon>
        <taxon>Pseudonocardiaceae</taxon>
        <taxon>Amycolatopsis</taxon>
    </lineage>
</organism>
<dbReference type="GO" id="GO:0048038">
    <property type="term" value="F:quinone binding"/>
    <property type="evidence" value="ECO:0007669"/>
    <property type="project" value="TreeGrafter"/>
</dbReference>
<proteinExistence type="inferred from homology"/>
<name>A0A6N7Z1W4_9PSEU</name>
<comment type="similarity">
    <text evidence="1">Belongs to the short-chain dehydrogenases/reductases (SDR) family.</text>
</comment>
<evidence type="ECO:0000313" key="3">
    <source>
        <dbReference type="EMBL" id="MTD55483.1"/>
    </source>
</evidence>
<dbReference type="PRINTS" id="PR00081">
    <property type="entry name" value="GDHRDH"/>
</dbReference>
<dbReference type="CDD" id="cd05233">
    <property type="entry name" value="SDR_c"/>
    <property type="match status" value="1"/>
</dbReference>
<dbReference type="PRINTS" id="PR00080">
    <property type="entry name" value="SDRFAMILY"/>
</dbReference>
<keyword evidence="4" id="KW-1185">Reference proteome</keyword>
<evidence type="ECO:0000256" key="2">
    <source>
        <dbReference type="ARBA" id="ARBA00023002"/>
    </source>
</evidence>
<dbReference type="Gene3D" id="3.40.50.720">
    <property type="entry name" value="NAD(P)-binding Rossmann-like Domain"/>
    <property type="match status" value="1"/>
</dbReference>
<dbReference type="FunFam" id="3.40.50.720:FF:000084">
    <property type="entry name" value="Short-chain dehydrogenase reductase"/>
    <property type="match status" value="1"/>
</dbReference>
<dbReference type="PANTHER" id="PTHR42760">
    <property type="entry name" value="SHORT-CHAIN DEHYDROGENASES/REDUCTASES FAMILY MEMBER"/>
    <property type="match status" value="1"/>
</dbReference>
<dbReference type="InterPro" id="IPR002347">
    <property type="entry name" value="SDR_fam"/>
</dbReference>
<dbReference type="AlphaFoldDB" id="A0A6N7Z1W4"/>
<evidence type="ECO:0000256" key="1">
    <source>
        <dbReference type="ARBA" id="ARBA00006484"/>
    </source>
</evidence>
<protein>
    <submittedName>
        <fullName evidence="3">SDR family oxidoreductase</fullName>
    </submittedName>
</protein>
<gene>
    <name evidence="3" type="ORF">GKO32_16085</name>
</gene>
<dbReference type="InterPro" id="IPR020904">
    <property type="entry name" value="Sc_DH/Rdtase_CS"/>
</dbReference>